<evidence type="ECO:0000313" key="2">
    <source>
        <dbReference type="EMBL" id="CEP21537.1"/>
    </source>
</evidence>
<dbReference type="RefSeq" id="XP_020071826.1">
    <property type="nucleotide sequence ID" value="XM_020214542.1"/>
</dbReference>
<accession>A0A0H5C1W3</accession>
<sequence>MQLMAPWVPSFVQAVSRQLETSPFVTFSFATVDSTGAPKVRTCIYRGFLFDDKKTNILTFTTDVRMEKWEHVDHNSKFEACFWFPQSNVQFRLSGHATGLRFDSLDSVNEKLGDYPLVSPQFIKQYSSHTDLDAIAHQQINGNGPQRPTVAEWEQELESKWTSLSTKLKSSFRKPEPGSKITEEKQKLLDSISRGVDGSHEEDGKKNFSLVMLLVDKVDFVDLNGHQSRYLYERYDKDQWSEDDVCP</sequence>
<evidence type="ECO:0000259" key="1">
    <source>
        <dbReference type="Pfam" id="PF12766"/>
    </source>
</evidence>
<keyword evidence="5" id="KW-1185">Reference proteome</keyword>
<evidence type="ECO:0000313" key="4">
    <source>
        <dbReference type="Proteomes" id="UP000038830"/>
    </source>
</evidence>
<dbReference type="OrthoDB" id="5394411at2759"/>
<dbReference type="Proteomes" id="UP000094389">
    <property type="component" value="Unassembled WGS sequence"/>
</dbReference>
<organism evidence="2 4">
    <name type="scientific">Cyberlindnera jadinii (strain ATCC 18201 / CBS 1600 / BCRC 20928 / JCM 3617 / NBRC 0987 / NRRL Y-1542)</name>
    <name type="common">Torula yeast</name>
    <name type="synonym">Candida utilis</name>
    <dbReference type="NCBI Taxonomy" id="983966"/>
    <lineage>
        <taxon>Eukaryota</taxon>
        <taxon>Fungi</taxon>
        <taxon>Dikarya</taxon>
        <taxon>Ascomycota</taxon>
        <taxon>Saccharomycotina</taxon>
        <taxon>Saccharomycetes</taxon>
        <taxon>Phaffomycetales</taxon>
        <taxon>Phaffomycetaceae</taxon>
        <taxon>Cyberlindnera</taxon>
    </lineage>
</organism>
<dbReference type="InterPro" id="IPR012349">
    <property type="entry name" value="Split_barrel_FMN-bd"/>
</dbReference>
<gene>
    <name evidence="2" type="ORF">BN1211_1663</name>
    <name evidence="3" type="ORF">CYBJADRAFT_166570</name>
</gene>
<dbReference type="Gene3D" id="2.30.110.10">
    <property type="entry name" value="Electron Transport, Fmn-binding Protein, Chain A"/>
    <property type="match status" value="1"/>
</dbReference>
<dbReference type="STRING" id="983966.A0A0H5C1W3"/>
<dbReference type="EMBL" id="KV453927">
    <property type="protein sequence ID" value="ODV74787.1"/>
    <property type="molecule type" value="Genomic_DNA"/>
</dbReference>
<dbReference type="GeneID" id="30988938"/>
<accession>A0A1E4S5G7</accession>
<dbReference type="EMBL" id="CDQK01000002">
    <property type="protein sequence ID" value="CEP21537.1"/>
    <property type="molecule type" value="Genomic_DNA"/>
</dbReference>
<reference evidence="4" key="2">
    <citation type="journal article" date="2015" name="J. Biotechnol.">
        <title>The structure of the Cyberlindnera jadinii genome and its relation to Candida utilis analyzed by the occurrence of single nucleotide polymorphisms.</title>
        <authorList>
            <person name="Rupp O."/>
            <person name="Brinkrolf K."/>
            <person name="Buerth C."/>
            <person name="Kunigo M."/>
            <person name="Schneider J."/>
            <person name="Jaenicke S."/>
            <person name="Goesmann A."/>
            <person name="Puehler A."/>
            <person name="Jaeger K.-E."/>
            <person name="Ernst J.F."/>
        </authorList>
    </citation>
    <scope>NUCLEOTIDE SEQUENCE [LARGE SCALE GENOMIC DNA]</scope>
    <source>
        <strain evidence="4">ATCC 18201 / CBS 1600 / BCRC 20928 / JCM 3617 / NBRC 0987 / NRRL Y-1542</strain>
    </source>
</reference>
<dbReference type="PANTHER" id="PTHR28243:SF1">
    <property type="entry name" value="PYRIDOXAMINE 5'-PHOSPHATE OXIDASE ALR4036 FAMILY FMN-BINDING DOMAIN-CONTAINING PROTEIN"/>
    <property type="match status" value="1"/>
</dbReference>
<reference evidence="3 5" key="3">
    <citation type="journal article" date="2016" name="Proc. Natl. Acad. Sci. U.S.A.">
        <title>Comparative genomics of biotechnologically important yeasts.</title>
        <authorList>
            <person name="Riley R."/>
            <person name="Haridas S."/>
            <person name="Wolfe K.H."/>
            <person name="Lopes M.R."/>
            <person name="Hittinger C.T."/>
            <person name="Goeker M."/>
            <person name="Salamov A.A."/>
            <person name="Wisecaver J.H."/>
            <person name="Long T.M."/>
            <person name="Calvey C.H."/>
            <person name="Aerts A.L."/>
            <person name="Barry K.W."/>
            <person name="Choi C."/>
            <person name="Clum A."/>
            <person name="Coughlan A.Y."/>
            <person name="Deshpande S."/>
            <person name="Douglass A.P."/>
            <person name="Hanson S.J."/>
            <person name="Klenk H.-P."/>
            <person name="LaButti K.M."/>
            <person name="Lapidus A."/>
            <person name="Lindquist E.A."/>
            <person name="Lipzen A.M."/>
            <person name="Meier-Kolthoff J.P."/>
            <person name="Ohm R.A."/>
            <person name="Otillar R.P."/>
            <person name="Pangilinan J.L."/>
            <person name="Peng Y."/>
            <person name="Rokas A."/>
            <person name="Rosa C.A."/>
            <person name="Scheuner C."/>
            <person name="Sibirny A.A."/>
            <person name="Slot J.C."/>
            <person name="Stielow J.B."/>
            <person name="Sun H."/>
            <person name="Kurtzman C.P."/>
            <person name="Blackwell M."/>
            <person name="Grigoriev I.V."/>
            <person name="Jeffries T.W."/>
        </authorList>
    </citation>
    <scope>NUCLEOTIDE SEQUENCE [LARGE SCALE GENOMIC DNA]</scope>
    <source>
        <strain evidence="5">ATCC 18201 / CBS 1600 / BCRC 20928 / JCM 3617 / NBRC 0987 / NRRL Y-1542</strain>
        <strain evidence="3">NRRL Y-1542</strain>
    </source>
</reference>
<evidence type="ECO:0000313" key="5">
    <source>
        <dbReference type="Proteomes" id="UP000094389"/>
    </source>
</evidence>
<dbReference type="GO" id="GO:0010181">
    <property type="term" value="F:FMN binding"/>
    <property type="evidence" value="ECO:0007669"/>
    <property type="project" value="InterPro"/>
</dbReference>
<dbReference type="AlphaFoldDB" id="A0A0H5C1W3"/>
<proteinExistence type="predicted"/>
<reference evidence="2" key="1">
    <citation type="submission" date="2014-12" db="EMBL/GenBank/DDBJ databases">
        <authorList>
            <person name="Jaenicke S."/>
        </authorList>
    </citation>
    <scope>NUCLEOTIDE SEQUENCE [LARGE SCALE GENOMIC DNA]</scope>
    <source>
        <strain evidence="2">CBS1600</strain>
    </source>
</reference>
<feature type="domain" description="Pyridoxamine 5'-phosphate oxidase Alr4036 family FMN-binding" evidence="1">
    <location>
        <begin position="4"/>
        <end position="98"/>
    </location>
</feature>
<dbReference type="SUPFAM" id="SSF50475">
    <property type="entry name" value="FMN-binding split barrel"/>
    <property type="match status" value="1"/>
</dbReference>
<dbReference type="InterPro" id="IPR024624">
    <property type="entry name" value="Pyridox_Oxase_Alr4036_FMN-bd"/>
</dbReference>
<dbReference type="Proteomes" id="UP000038830">
    <property type="component" value="Unassembled WGS sequence"/>
</dbReference>
<protein>
    <recommendedName>
        <fullName evidence="1">Pyridoxamine 5'-phosphate oxidase Alr4036 family FMN-binding domain-containing protein</fullName>
    </recommendedName>
</protein>
<dbReference type="PANTHER" id="PTHR28243">
    <property type="entry name" value="AGL049CP"/>
    <property type="match status" value="1"/>
</dbReference>
<dbReference type="OMA" id="IHQMAPW"/>
<evidence type="ECO:0000313" key="3">
    <source>
        <dbReference type="EMBL" id="ODV74787.1"/>
    </source>
</evidence>
<dbReference type="Pfam" id="PF12766">
    <property type="entry name" value="Pyridox_oxase_2"/>
    <property type="match status" value="1"/>
</dbReference>
<name>A0A0H5C1W3_CYBJN</name>